<dbReference type="RefSeq" id="WP_378580031.1">
    <property type="nucleotide sequence ID" value="NZ_JBHSFQ010000046.1"/>
</dbReference>
<sequence length="282" mass="31288">MTDPPLPTWDEWRDRLKQLRDSSGMTQRHVAHSAGLGKSTVNALETGRATPKRTHAVALDEALSEVGELTSLWESVSGRGNRIPEWWAKPLELEKRAMKILEYDPCIVPGLLQSDDYAHAMLGLKETDPEVVEKNVRMRLARLGSLRAEVSTILAERALLSHPPGRSDIVPGQLDHILGLVERGRVRLQILPDASIPLNAHSSFRIATISPRQGVAYCESYLGGLTKGSAERLTEMTALFERLASESLPVQMSMDWIRKRRTEWNGTPAPTVARTTTTASRS</sequence>
<proteinExistence type="predicted"/>
<feature type="domain" description="HTH cro/C1-type" evidence="1">
    <location>
        <begin position="16"/>
        <end position="69"/>
    </location>
</feature>
<evidence type="ECO:0000313" key="2">
    <source>
        <dbReference type="EMBL" id="MFC4565756.1"/>
    </source>
</evidence>
<gene>
    <name evidence="2" type="ORF">ACFO4E_28190</name>
</gene>
<dbReference type="Pfam" id="PF13560">
    <property type="entry name" value="HTH_31"/>
    <property type="match status" value="1"/>
</dbReference>
<organism evidence="2 3">
    <name type="scientific">Nocardiopsis mangrovi</name>
    <dbReference type="NCBI Taxonomy" id="1179818"/>
    <lineage>
        <taxon>Bacteria</taxon>
        <taxon>Bacillati</taxon>
        <taxon>Actinomycetota</taxon>
        <taxon>Actinomycetes</taxon>
        <taxon>Streptosporangiales</taxon>
        <taxon>Nocardiopsidaceae</taxon>
        <taxon>Nocardiopsis</taxon>
    </lineage>
</organism>
<dbReference type="InterPro" id="IPR001387">
    <property type="entry name" value="Cro/C1-type_HTH"/>
</dbReference>
<dbReference type="CDD" id="cd00093">
    <property type="entry name" value="HTH_XRE"/>
    <property type="match status" value="1"/>
</dbReference>
<reference evidence="3" key="1">
    <citation type="journal article" date="2019" name="Int. J. Syst. Evol. Microbiol.">
        <title>The Global Catalogue of Microorganisms (GCM) 10K type strain sequencing project: providing services to taxonomists for standard genome sequencing and annotation.</title>
        <authorList>
            <consortium name="The Broad Institute Genomics Platform"/>
            <consortium name="The Broad Institute Genome Sequencing Center for Infectious Disease"/>
            <person name="Wu L."/>
            <person name="Ma J."/>
        </authorList>
    </citation>
    <scope>NUCLEOTIDE SEQUENCE [LARGE SCALE GENOMIC DNA]</scope>
    <source>
        <strain evidence="3">XZYJ18</strain>
    </source>
</reference>
<name>A0ABV9E3L1_9ACTN</name>
<keyword evidence="3" id="KW-1185">Reference proteome</keyword>
<dbReference type="PROSITE" id="PS50943">
    <property type="entry name" value="HTH_CROC1"/>
    <property type="match status" value="1"/>
</dbReference>
<dbReference type="InterPro" id="IPR043917">
    <property type="entry name" value="DUF5753"/>
</dbReference>
<dbReference type="Proteomes" id="UP001595923">
    <property type="component" value="Unassembled WGS sequence"/>
</dbReference>
<dbReference type="SMART" id="SM00530">
    <property type="entry name" value="HTH_XRE"/>
    <property type="match status" value="1"/>
</dbReference>
<evidence type="ECO:0000259" key="1">
    <source>
        <dbReference type="PROSITE" id="PS50943"/>
    </source>
</evidence>
<accession>A0ABV9E3L1</accession>
<comment type="caution">
    <text evidence="2">The sequence shown here is derived from an EMBL/GenBank/DDBJ whole genome shotgun (WGS) entry which is preliminary data.</text>
</comment>
<dbReference type="Gene3D" id="1.10.260.40">
    <property type="entry name" value="lambda repressor-like DNA-binding domains"/>
    <property type="match status" value="1"/>
</dbReference>
<dbReference type="EMBL" id="JBHSFQ010000046">
    <property type="protein sequence ID" value="MFC4565756.1"/>
    <property type="molecule type" value="Genomic_DNA"/>
</dbReference>
<protein>
    <submittedName>
        <fullName evidence="2">Helix-turn-helix transcriptional regulator</fullName>
    </submittedName>
</protein>
<dbReference type="SUPFAM" id="SSF47413">
    <property type="entry name" value="lambda repressor-like DNA-binding domains"/>
    <property type="match status" value="1"/>
</dbReference>
<dbReference type="InterPro" id="IPR010982">
    <property type="entry name" value="Lambda_DNA-bd_dom_sf"/>
</dbReference>
<dbReference type="Pfam" id="PF19054">
    <property type="entry name" value="DUF5753"/>
    <property type="match status" value="1"/>
</dbReference>
<evidence type="ECO:0000313" key="3">
    <source>
        <dbReference type="Proteomes" id="UP001595923"/>
    </source>
</evidence>